<dbReference type="InterPro" id="IPR000682">
    <property type="entry name" value="PCMT"/>
</dbReference>
<evidence type="ECO:0000256" key="7">
    <source>
        <dbReference type="ARBA" id="ARBA00022679"/>
    </source>
</evidence>
<evidence type="ECO:0000256" key="1">
    <source>
        <dbReference type="ARBA" id="ARBA00004496"/>
    </source>
</evidence>
<evidence type="ECO:0000256" key="4">
    <source>
        <dbReference type="ARBA" id="ARBA00013346"/>
    </source>
</evidence>
<proteinExistence type="inferred from homology"/>
<organism evidence="12 13">
    <name type="scientific">Actinomadura fulvescens</name>
    <dbReference type="NCBI Taxonomy" id="46160"/>
    <lineage>
        <taxon>Bacteria</taxon>
        <taxon>Bacillati</taxon>
        <taxon>Actinomycetota</taxon>
        <taxon>Actinomycetes</taxon>
        <taxon>Streptosporangiales</taxon>
        <taxon>Thermomonosporaceae</taxon>
        <taxon>Actinomadura</taxon>
    </lineage>
</organism>
<dbReference type="PANTHER" id="PTHR11579:SF0">
    <property type="entry name" value="PROTEIN-L-ISOASPARTATE(D-ASPARTATE) O-METHYLTRANSFERASE"/>
    <property type="match status" value="1"/>
</dbReference>
<evidence type="ECO:0000256" key="2">
    <source>
        <dbReference type="ARBA" id="ARBA00005369"/>
    </source>
</evidence>
<reference evidence="12 13" key="1">
    <citation type="journal article" date="2019" name="Int. J. Syst. Evol. Microbiol.">
        <title>The Global Catalogue of Microorganisms (GCM) 10K type strain sequencing project: providing services to taxonomists for standard genome sequencing and annotation.</title>
        <authorList>
            <consortium name="The Broad Institute Genomics Platform"/>
            <consortium name="The Broad Institute Genome Sequencing Center for Infectious Disease"/>
            <person name="Wu L."/>
            <person name="Ma J."/>
        </authorList>
    </citation>
    <scope>NUCLEOTIDE SEQUENCE [LARGE SCALE GENOMIC DNA]</scope>
    <source>
        <strain evidence="12 13">JCM 6833</strain>
    </source>
</reference>
<dbReference type="RefSeq" id="WP_344537224.1">
    <property type="nucleotide sequence ID" value="NZ_BAAATD010000001.1"/>
</dbReference>
<dbReference type="InterPro" id="IPR029063">
    <property type="entry name" value="SAM-dependent_MTases_sf"/>
</dbReference>
<dbReference type="PANTHER" id="PTHR11579">
    <property type="entry name" value="PROTEIN-L-ISOASPARTATE O-METHYLTRANSFERASE"/>
    <property type="match status" value="1"/>
</dbReference>
<evidence type="ECO:0000256" key="8">
    <source>
        <dbReference type="ARBA" id="ARBA00022691"/>
    </source>
</evidence>
<dbReference type="GO" id="GO:0032259">
    <property type="term" value="P:methylation"/>
    <property type="evidence" value="ECO:0007669"/>
    <property type="project" value="UniProtKB-KW"/>
</dbReference>
<dbReference type="SUPFAM" id="SSF53335">
    <property type="entry name" value="S-adenosyl-L-methionine-dependent methyltransferases"/>
    <property type="match status" value="1"/>
</dbReference>
<evidence type="ECO:0000256" key="9">
    <source>
        <dbReference type="ARBA" id="ARBA00030757"/>
    </source>
</evidence>
<evidence type="ECO:0000256" key="3">
    <source>
        <dbReference type="ARBA" id="ARBA00011890"/>
    </source>
</evidence>
<accession>A0ABN3PBN8</accession>
<dbReference type="Pfam" id="PF01135">
    <property type="entry name" value="PCMT"/>
    <property type="match status" value="1"/>
</dbReference>
<dbReference type="GO" id="GO:0008168">
    <property type="term" value="F:methyltransferase activity"/>
    <property type="evidence" value="ECO:0007669"/>
    <property type="project" value="UniProtKB-KW"/>
</dbReference>
<dbReference type="Proteomes" id="UP001501509">
    <property type="component" value="Unassembled WGS sequence"/>
</dbReference>
<evidence type="ECO:0000256" key="6">
    <source>
        <dbReference type="ARBA" id="ARBA00022603"/>
    </source>
</evidence>
<gene>
    <name evidence="12" type="ORF">GCM10010411_04900</name>
</gene>
<evidence type="ECO:0000313" key="12">
    <source>
        <dbReference type="EMBL" id="GAA2575650.1"/>
    </source>
</evidence>
<sequence>MTTTEERVEALAELLVATGRLTDPIWREGLRAVPRHLFTPETAWAVPDRPRYEGFAIDRRADPVTWWNAVYSDSAIAIQLDDGAGDPVSGSGTWTSSCSAPGIVVTFLQELSPFDHHRVLEIGTGTGWTAGLLTWRLGPDGVTSVEIDRTLSARAAGNLATAGLSPRLLVGDGAAGHADGAPYDRVHATCGVARVPYAWVEQCRPGGGMVLPWSPGWGIGHLAHLAVTGDGTAVGALKGPAGFMMLRSQRRPFGGPGHAVEQRAKADLSTARLDPRSVIAQSPGAEVAIAALVPGVRSHLEAAPDGSYRIWAIDNQGDSWACADLEPGRTDHAVRQYGARRLWDEVEDAYLQWVTWGSPPRERFGLTVGETTQQIWLDGPTRPITP</sequence>
<comment type="subcellular location">
    <subcellularLocation>
        <location evidence="1">Cytoplasm</location>
    </subcellularLocation>
</comment>
<evidence type="ECO:0000256" key="11">
    <source>
        <dbReference type="ARBA" id="ARBA00031350"/>
    </source>
</evidence>
<comment type="caution">
    <text evidence="12">The sequence shown here is derived from an EMBL/GenBank/DDBJ whole genome shotgun (WGS) entry which is preliminary data.</text>
</comment>
<protein>
    <recommendedName>
        <fullName evidence="4">Protein-L-isoaspartate O-methyltransferase</fullName>
        <ecNumber evidence="3">2.1.1.77</ecNumber>
    </recommendedName>
    <alternativeName>
        <fullName evidence="11">L-isoaspartyl protein carboxyl methyltransferase</fullName>
    </alternativeName>
    <alternativeName>
        <fullName evidence="9">Protein L-isoaspartyl methyltransferase</fullName>
    </alternativeName>
    <alternativeName>
        <fullName evidence="10">Protein-beta-aspartate methyltransferase</fullName>
    </alternativeName>
</protein>
<keyword evidence="5" id="KW-0963">Cytoplasm</keyword>
<keyword evidence="6 12" id="KW-0489">Methyltransferase</keyword>
<evidence type="ECO:0000256" key="5">
    <source>
        <dbReference type="ARBA" id="ARBA00022490"/>
    </source>
</evidence>
<comment type="similarity">
    <text evidence="2">Belongs to the methyltransferase superfamily. L-isoaspartyl/D-aspartyl protein methyltransferase family.</text>
</comment>
<dbReference type="EC" id="2.1.1.77" evidence="3"/>
<keyword evidence="13" id="KW-1185">Reference proteome</keyword>
<dbReference type="EMBL" id="BAAATD010000001">
    <property type="protein sequence ID" value="GAA2575650.1"/>
    <property type="molecule type" value="Genomic_DNA"/>
</dbReference>
<dbReference type="Gene3D" id="3.40.50.150">
    <property type="entry name" value="Vaccinia Virus protein VP39"/>
    <property type="match status" value="1"/>
</dbReference>
<dbReference type="CDD" id="cd02440">
    <property type="entry name" value="AdoMet_MTases"/>
    <property type="match status" value="1"/>
</dbReference>
<keyword evidence="7" id="KW-0808">Transferase</keyword>
<keyword evidence="8" id="KW-0949">S-adenosyl-L-methionine</keyword>
<evidence type="ECO:0000256" key="10">
    <source>
        <dbReference type="ARBA" id="ARBA00031323"/>
    </source>
</evidence>
<evidence type="ECO:0000313" key="13">
    <source>
        <dbReference type="Proteomes" id="UP001501509"/>
    </source>
</evidence>
<name>A0ABN3PBN8_9ACTN</name>